<feature type="domain" description="Peptidoglycan binding-like" evidence="1">
    <location>
        <begin position="317"/>
        <end position="360"/>
    </location>
</feature>
<comment type="caution">
    <text evidence="2">The sequence shown here is derived from an EMBL/GenBank/DDBJ whole genome shotgun (WGS) entry which is preliminary data.</text>
</comment>
<evidence type="ECO:0000313" key="2">
    <source>
        <dbReference type="EMBL" id="PIP23560.1"/>
    </source>
</evidence>
<dbReference type="Proteomes" id="UP000230273">
    <property type="component" value="Unassembled WGS sequence"/>
</dbReference>
<dbReference type="Pfam" id="PF01471">
    <property type="entry name" value="PG_binding_1"/>
    <property type="match status" value="1"/>
</dbReference>
<dbReference type="InterPro" id="IPR036365">
    <property type="entry name" value="PGBD-like_sf"/>
</dbReference>
<gene>
    <name evidence="2" type="ORF">COX36_02590</name>
</gene>
<dbReference type="SUPFAM" id="SSF47090">
    <property type="entry name" value="PGBD-like"/>
    <property type="match status" value="1"/>
</dbReference>
<organism evidence="2 3">
    <name type="scientific">Candidatus Nealsonbacteria bacterium CG23_combo_of_CG06-09_8_20_14_all_38_19</name>
    <dbReference type="NCBI Taxonomy" id="1974721"/>
    <lineage>
        <taxon>Bacteria</taxon>
        <taxon>Candidatus Nealsoniibacteriota</taxon>
    </lineage>
</organism>
<evidence type="ECO:0000313" key="3">
    <source>
        <dbReference type="Proteomes" id="UP000230273"/>
    </source>
</evidence>
<reference evidence="2 3" key="1">
    <citation type="submission" date="2017-09" db="EMBL/GenBank/DDBJ databases">
        <title>Depth-based differentiation of microbial function through sediment-hosted aquifers and enrichment of novel symbionts in the deep terrestrial subsurface.</title>
        <authorList>
            <person name="Probst A.J."/>
            <person name="Ladd B."/>
            <person name="Jarett J.K."/>
            <person name="Geller-Mcgrath D.E."/>
            <person name="Sieber C.M."/>
            <person name="Emerson J.B."/>
            <person name="Anantharaman K."/>
            <person name="Thomas B.C."/>
            <person name="Malmstrom R."/>
            <person name="Stieglmeier M."/>
            <person name="Klingl A."/>
            <person name="Woyke T."/>
            <person name="Ryan C.M."/>
            <person name="Banfield J.F."/>
        </authorList>
    </citation>
    <scope>NUCLEOTIDE SEQUENCE [LARGE SCALE GENOMIC DNA]</scope>
    <source>
        <strain evidence="2">CG23_combo_of_CG06-09_8_20_14_all_38_19</strain>
    </source>
</reference>
<dbReference type="EMBL" id="PCRP01000043">
    <property type="protein sequence ID" value="PIP23560.1"/>
    <property type="molecule type" value="Genomic_DNA"/>
</dbReference>
<dbReference type="Gene3D" id="1.10.101.10">
    <property type="entry name" value="PGBD-like superfamily/PGBD"/>
    <property type="match status" value="1"/>
</dbReference>
<name>A0A2G9YWG7_9BACT</name>
<accession>A0A2G9YWG7</accession>
<sequence>MNKKYFYLLAGFLILISPILVLADGGMHIWPPTVYLDQSAQNAIVAWNGEEEVLILSADIESSDTATVLRMVALPSNPSEIEEGSFDSFEKLVAIMNQKIEAMREFISGGGEKAAANEPSGIEITFQQIIGAHDVTVVKVDNLDDFLDWIKDFASKKGFPEKQISSDFKVGISNYLKRDIKYFVFDVIEAGKKKESIKPLIYRFKNSYLYYPLLISGISEISESKAYINLFLVAKKEINLVSPNFYYYGIEKYEFYNYNITLTKEELKEVSDEVASLFEDDVRVTKIDAYSKLIDLKKDLMLFPSLLWDENLMLGSRGEKVKSLQKMLINEGVWDSEVEATGYFGPITKAALIKFQERYRVDILRPLNLEKGTGYFGPKSRAYLNRISLSSEL</sequence>
<dbReference type="InterPro" id="IPR002477">
    <property type="entry name" value="Peptidoglycan-bd-like"/>
</dbReference>
<dbReference type="AlphaFoldDB" id="A0A2G9YWG7"/>
<proteinExistence type="predicted"/>
<dbReference type="InterPro" id="IPR036366">
    <property type="entry name" value="PGBDSf"/>
</dbReference>
<protein>
    <recommendedName>
        <fullName evidence="1">Peptidoglycan binding-like domain-containing protein</fullName>
    </recommendedName>
</protein>
<evidence type="ECO:0000259" key="1">
    <source>
        <dbReference type="Pfam" id="PF01471"/>
    </source>
</evidence>